<dbReference type="KEGG" id="pdh:B9T62_37470"/>
<reference evidence="2 3" key="1">
    <citation type="submission" date="2017-06" db="EMBL/GenBank/DDBJ databases">
        <title>Complete genome sequence of Paenibacillus donghaensis KCTC 13049T isolated from East Sea sediment, South Korea.</title>
        <authorList>
            <person name="Jung B.K."/>
            <person name="Hong S.-J."/>
            <person name="Shin J.-H."/>
        </authorList>
    </citation>
    <scope>NUCLEOTIDE SEQUENCE [LARGE SCALE GENOMIC DNA]</scope>
    <source>
        <strain evidence="2 3">KCTC 13049</strain>
    </source>
</reference>
<feature type="transmembrane region" description="Helical" evidence="1">
    <location>
        <begin position="398"/>
        <end position="423"/>
    </location>
</feature>
<keyword evidence="1" id="KW-0812">Transmembrane</keyword>
<keyword evidence="1" id="KW-0472">Membrane</keyword>
<feature type="transmembrane region" description="Helical" evidence="1">
    <location>
        <begin position="223"/>
        <end position="241"/>
    </location>
</feature>
<feature type="transmembrane region" description="Helical" evidence="1">
    <location>
        <begin position="262"/>
        <end position="282"/>
    </location>
</feature>
<evidence type="ECO:0000256" key="1">
    <source>
        <dbReference type="SAM" id="Phobius"/>
    </source>
</evidence>
<accession>A0A2Z2KSJ7</accession>
<feature type="transmembrane region" description="Helical" evidence="1">
    <location>
        <begin position="171"/>
        <end position="194"/>
    </location>
</feature>
<sequence length="497" mass="56791">MQTWKWSFLFILIFVFAWSARRNLLESSLFIKSGINQWDMFIGITGDPFMLLYLILPVTLLLSCLSIRDTHHTSSLIRVQSWQKWVLYSVKNFSPVILVTVILLAITSLIMTAGLPYESSWSSFSKVELTTFNYMSSFSYQSNLSPFAVLIVQLCLLILFFLVMHAVNSAIYLYFVNLLFLGAFSFAVLLYSLISFRYFPDYPSLIAFNYMSFPSSYGTYHQVYPAFICLIGALILSIYGIPLLKKWSLVPIQMWFKNYYPYVIYTMLCLLGIASPQLTLATQSVTVWDTLYLRFYGISPEGSFSLISFLFYVVVTNGFVYLFQVYITDYLSGRFYYMVIRYSSTYRWFASLGSRLGLWAALWLACLMMLTISSGLIFGQSINPLVTVQTNVSMSQIMYHFLINGWLQILNGVLLVFLIAWVFTEVTMGLIALAVLVLAALPMINVGGWLPAGLSSMGYLNGQWEDVLRITGLLLITLLFQLSLILLVIRNKDIAFH</sequence>
<keyword evidence="1" id="KW-1133">Transmembrane helix</keyword>
<feature type="transmembrane region" description="Helical" evidence="1">
    <location>
        <begin position="302"/>
        <end position="327"/>
    </location>
</feature>
<name>A0A2Z2KSJ7_9BACL</name>
<dbReference type="AlphaFoldDB" id="A0A2Z2KSJ7"/>
<dbReference type="Proteomes" id="UP000249890">
    <property type="component" value="Chromosome"/>
</dbReference>
<evidence type="ECO:0000313" key="3">
    <source>
        <dbReference type="Proteomes" id="UP000249890"/>
    </source>
</evidence>
<protein>
    <recommendedName>
        <fullName evidence="4">Permease</fullName>
    </recommendedName>
</protein>
<proteinExistence type="predicted"/>
<feature type="transmembrane region" description="Helical" evidence="1">
    <location>
        <begin position="470"/>
        <end position="489"/>
    </location>
</feature>
<gene>
    <name evidence="2" type="ORF">B9T62_37470</name>
</gene>
<keyword evidence="3" id="KW-1185">Reference proteome</keyword>
<feature type="transmembrane region" description="Helical" evidence="1">
    <location>
        <begin position="51"/>
        <end position="71"/>
    </location>
</feature>
<feature type="transmembrane region" description="Helical" evidence="1">
    <location>
        <begin position="144"/>
        <end position="164"/>
    </location>
</feature>
<evidence type="ECO:0000313" key="2">
    <source>
        <dbReference type="EMBL" id="ASA25909.1"/>
    </source>
</evidence>
<feature type="transmembrane region" description="Helical" evidence="1">
    <location>
        <begin position="430"/>
        <end position="450"/>
    </location>
</feature>
<evidence type="ECO:0008006" key="4">
    <source>
        <dbReference type="Google" id="ProtNLM"/>
    </source>
</evidence>
<feature type="transmembrane region" description="Helical" evidence="1">
    <location>
        <begin position="356"/>
        <end position="378"/>
    </location>
</feature>
<feature type="transmembrane region" description="Helical" evidence="1">
    <location>
        <begin position="92"/>
        <end position="115"/>
    </location>
</feature>
<dbReference type="EMBL" id="CP021780">
    <property type="protein sequence ID" value="ASA25909.1"/>
    <property type="molecule type" value="Genomic_DNA"/>
</dbReference>
<organism evidence="2 3">
    <name type="scientific">Paenibacillus donghaensis</name>
    <dbReference type="NCBI Taxonomy" id="414771"/>
    <lineage>
        <taxon>Bacteria</taxon>
        <taxon>Bacillati</taxon>
        <taxon>Bacillota</taxon>
        <taxon>Bacilli</taxon>
        <taxon>Bacillales</taxon>
        <taxon>Paenibacillaceae</taxon>
        <taxon>Paenibacillus</taxon>
    </lineage>
</organism>